<sequence length="93" mass="11261">MLDSIYDLFHKRVFKSNFSIIPRKKARSRKKVKTKYKNLIQCRVKKGKACEWANTYWRVAKNSILQKAPDDQYWSKQGLKVYFIDIKLYVELR</sequence>
<evidence type="ECO:0000313" key="1">
    <source>
        <dbReference type="EMBL" id="GGG80795.1"/>
    </source>
</evidence>
<name>A0A917HJ36_9BACI</name>
<evidence type="ECO:0000313" key="2">
    <source>
        <dbReference type="Proteomes" id="UP000622860"/>
    </source>
</evidence>
<proteinExistence type="predicted"/>
<dbReference type="Proteomes" id="UP000622860">
    <property type="component" value="Unassembled WGS sequence"/>
</dbReference>
<gene>
    <name evidence="1" type="ORF">GCM10011398_27750</name>
</gene>
<comment type="caution">
    <text evidence="1">The sequence shown here is derived from an EMBL/GenBank/DDBJ whole genome shotgun (WGS) entry which is preliminary data.</text>
</comment>
<protein>
    <submittedName>
        <fullName evidence="1">Uncharacterized protein</fullName>
    </submittedName>
</protein>
<organism evidence="1 2">
    <name type="scientific">Virgibacillus oceani</name>
    <dbReference type="NCBI Taxonomy" id="1479511"/>
    <lineage>
        <taxon>Bacteria</taxon>
        <taxon>Bacillati</taxon>
        <taxon>Bacillota</taxon>
        <taxon>Bacilli</taxon>
        <taxon>Bacillales</taxon>
        <taxon>Bacillaceae</taxon>
        <taxon>Virgibacillus</taxon>
    </lineage>
</organism>
<reference evidence="1" key="1">
    <citation type="journal article" date="2014" name="Int. J. Syst. Evol. Microbiol.">
        <title>Complete genome sequence of Corynebacterium casei LMG S-19264T (=DSM 44701T), isolated from a smear-ripened cheese.</title>
        <authorList>
            <consortium name="US DOE Joint Genome Institute (JGI-PGF)"/>
            <person name="Walter F."/>
            <person name="Albersmeier A."/>
            <person name="Kalinowski J."/>
            <person name="Ruckert C."/>
        </authorList>
    </citation>
    <scope>NUCLEOTIDE SEQUENCE</scope>
    <source>
        <strain evidence="1">CGMCC 1.12754</strain>
    </source>
</reference>
<dbReference type="AlphaFoldDB" id="A0A917HJ36"/>
<reference evidence="1" key="2">
    <citation type="submission" date="2020-09" db="EMBL/GenBank/DDBJ databases">
        <authorList>
            <person name="Sun Q."/>
            <person name="Zhou Y."/>
        </authorList>
    </citation>
    <scope>NUCLEOTIDE SEQUENCE</scope>
    <source>
        <strain evidence="1">CGMCC 1.12754</strain>
    </source>
</reference>
<keyword evidence="2" id="KW-1185">Reference proteome</keyword>
<dbReference type="EMBL" id="BMFR01000012">
    <property type="protein sequence ID" value="GGG80795.1"/>
    <property type="molecule type" value="Genomic_DNA"/>
</dbReference>
<accession>A0A917HJ36</accession>